<dbReference type="GeneID" id="66797442"/>
<evidence type="ECO:0000313" key="10">
    <source>
        <dbReference type="Proteomes" id="UP000297225"/>
    </source>
</evidence>
<evidence type="ECO:0000256" key="6">
    <source>
        <dbReference type="ARBA" id="ARBA00023237"/>
    </source>
</evidence>
<evidence type="ECO:0000256" key="2">
    <source>
        <dbReference type="ARBA" id="ARBA00022448"/>
    </source>
</evidence>
<dbReference type="SUPFAM" id="SSF49464">
    <property type="entry name" value="Carboxypeptidase regulatory domain-like"/>
    <property type="match status" value="1"/>
</dbReference>
<dbReference type="InterPro" id="IPR023997">
    <property type="entry name" value="TonB-dep_OMP_SusC/RagA_CS"/>
</dbReference>
<dbReference type="RefSeq" id="WP_134849613.1">
    <property type="nucleotide sequence ID" value="NZ_CP197400.1"/>
</dbReference>
<dbReference type="InterPro" id="IPR039426">
    <property type="entry name" value="TonB-dep_rcpt-like"/>
</dbReference>
<keyword evidence="3 7" id="KW-1134">Transmembrane beta strand</keyword>
<evidence type="ECO:0000256" key="1">
    <source>
        <dbReference type="ARBA" id="ARBA00004571"/>
    </source>
</evidence>
<dbReference type="InterPro" id="IPR023996">
    <property type="entry name" value="TonB-dep_OMP_SusC/RagA"/>
</dbReference>
<dbReference type="AlphaFoldDB" id="A0A4Y8WNG0"/>
<reference evidence="9 10" key="1">
    <citation type="submission" date="2019-03" db="EMBL/GenBank/DDBJ databases">
        <title>Porphyromonas levii Isolated from the Uterus of Dairy Cows.</title>
        <authorList>
            <person name="Francis A.M."/>
        </authorList>
    </citation>
    <scope>NUCLEOTIDE SEQUENCE [LARGE SCALE GENOMIC DNA]</scope>
    <source>
        <strain evidence="9 10">AF5678</strain>
    </source>
</reference>
<keyword evidence="6 7" id="KW-0998">Cell outer membrane</keyword>
<keyword evidence="5 7" id="KW-0472">Membrane</keyword>
<evidence type="ECO:0000259" key="8">
    <source>
        <dbReference type="Pfam" id="PF07715"/>
    </source>
</evidence>
<accession>A0A4Y8WNG0</accession>
<keyword evidence="4 7" id="KW-0812">Transmembrane</keyword>
<dbReference type="Pfam" id="PF07715">
    <property type="entry name" value="Plug"/>
    <property type="match status" value="1"/>
</dbReference>
<evidence type="ECO:0000256" key="7">
    <source>
        <dbReference type="PROSITE-ProRule" id="PRU01360"/>
    </source>
</evidence>
<evidence type="ECO:0000256" key="3">
    <source>
        <dbReference type="ARBA" id="ARBA00022452"/>
    </source>
</evidence>
<comment type="similarity">
    <text evidence="7">Belongs to the TonB-dependent receptor family.</text>
</comment>
<dbReference type="PROSITE" id="PS52016">
    <property type="entry name" value="TONB_DEPENDENT_REC_3"/>
    <property type="match status" value="1"/>
</dbReference>
<dbReference type="Gene3D" id="2.40.170.20">
    <property type="entry name" value="TonB-dependent receptor, beta-barrel domain"/>
    <property type="match status" value="1"/>
</dbReference>
<dbReference type="InterPro" id="IPR012910">
    <property type="entry name" value="Plug_dom"/>
</dbReference>
<dbReference type="OrthoDB" id="9768177at2"/>
<comment type="caution">
    <text evidence="9">The sequence shown here is derived from an EMBL/GenBank/DDBJ whole genome shotgun (WGS) entry which is preliminary data.</text>
</comment>
<sequence length="1058" mass="117907">MKSKILLLITLLLVTAGTVLGQTITVKGVVQDEKGEPITGATVRLKSDPKVGKMTGLDGDFTINAKKGEIIVVSYVGYITQEVAAAPSMVIKLASDNEILDEVVVTAMGISRQKKSIGYASQEIKADALQTTRQTDLNNALVGKVSGVRFMGGSGSKFDAGKVVLRGTSSLTDAVGSEPIYVVDGVITNANAVNMDDVESVNVLKGPAATSLYGSRGGNGAIIITSKKAKSGKATIDISHTFTAEIPLSHTKIQKEYGGGYLGASTPLDVFKWDDTMPKELKQFDGRRMYDYWDDSSWGPKFDGKPYMPFYAWDPTDPRFGQQAPWEFGMDITKLYRTGYNNTTNIAFSKAGEGYNTRISFTNVDRKGVQYNSDAKRHFLSVYSGFEVTPKLSVKLDYKMTYRLNHNAAVEGYGEFGEFLQSYLQWGNTNVNIEALKDYKRPDGSFRTWNINGVNDLSPAFHTNPFALQNEVNNTSEYIWNVFSGNIEYSIIEGLKIGANVNGNIRSEVNENKIPKGLLTTERFRTAQSSLKDMQYQGYASYSDKFINDRLSLDAMLFGEYRTYDYKWVRGFTRDGMFLNRFWNLSSSNGLPGGENELVQQKNQSVFGTATLGFDDTYYLDLNLRNDWTSTLHPDYNSFLYGGASASVLLHNLIKAQWLNFWKIRGSAAQVGSTMKEYQINQILFTEKKYNGRTTMRTSRNLLDPAIKPTISTSYEVGTEFRMFQNRFWGDINFYNRDSRNQIIDKNVTPASGYTTRKINAGLIRNRGIEVSLGGRPIETKNVRWDVNFNISRNVNTLVELEKNDKNDDSYQIYWTKFYTPISINAIEGRPIGVIKGNDWQRDDKGNLILGYLKNGQPRPYADKSKDIELGIAQPDFTGGFNTTLDLYGFLFGMSLDYSIGGSLVSWTNYWGKGSGILQETVGLNDRGKPLRDPVEQGGGLHLVGVDKDGKPVDGYIDAQTYYQDLSAQIWKESVYNASYVKLREISVGYNFKKELLDKIGIGLSAARISFVAQNPWLIYSGTPNIDPSETSGSTRGYIEGGQSISTRSYGFTIGLTF</sequence>
<dbReference type="InterPro" id="IPR008969">
    <property type="entry name" value="CarboxyPept-like_regulatory"/>
</dbReference>
<dbReference type="Proteomes" id="UP000297225">
    <property type="component" value="Unassembled WGS sequence"/>
</dbReference>
<dbReference type="InterPro" id="IPR036942">
    <property type="entry name" value="Beta-barrel_TonB_sf"/>
</dbReference>
<dbReference type="GO" id="GO:0009279">
    <property type="term" value="C:cell outer membrane"/>
    <property type="evidence" value="ECO:0007669"/>
    <property type="project" value="UniProtKB-SubCell"/>
</dbReference>
<feature type="domain" description="TonB-dependent receptor plug" evidence="8">
    <location>
        <begin position="114"/>
        <end position="221"/>
    </location>
</feature>
<name>A0A4Y8WNG0_9PORP</name>
<organism evidence="9 10">
    <name type="scientific">Porphyromonas levii</name>
    <dbReference type="NCBI Taxonomy" id="28114"/>
    <lineage>
        <taxon>Bacteria</taxon>
        <taxon>Pseudomonadati</taxon>
        <taxon>Bacteroidota</taxon>
        <taxon>Bacteroidia</taxon>
        <taxon>Bacteroidales</taxon>
        <taxon>Porphyromonadaceae</taxon>
        <taxon>Porphyromonas</taxon>
    </lineage>
</organism>
<proteinExistence type="inferred from homology"/>
<protein>
    <submittedName>
        <fullName evidence="9">SusC/RagA family TonB-linked outer membrane protein</fullName>
    </submittedName>
</protein>
<dbReference type="NCBIfam" id="TIGR04057">
    <property type="entry name" value="SusC_RagA_signa"/>
    <property type="match status" value="1"/>
</dbReference>
<evidence type="ECO:0000256" key="4">
    <source>
        <dbReference type="ARBA" id="ARBA00022692"/>
    </source>
</evidence>
<dbReference type="NCBIfam" id="TIGR04056">
    <property type="entry name" value="OMP_RagA_SusC"/>
    <property type="match status" value="1"/>
</dbReference>
<keyword evidence="10" id="KW-1185">Reference proteome</keyword>
<dbReference type="InterPro" id="IPR037066">
    <property type="entry name" value="Plug_dom_sf"/>
</dbReference>
<dbReference type="STRING" id="1122973.GCA_000379925_02164"/>
<dbReference type="SUPFAM" id="SSF56935">
    <property type="entry name" value="Porins"/>
    <property type="match status" value="1"/>
</dbReference>
<keyword evidence="2 7" id="KW-0813">Transport</keyword>
<dbReference type="Pfam" id="PF13715">
    <property type="entry name" value="CarbopepD_reg_2"/>
    <property type="match status" value="1"/>
</dbReference>
<dbReference type="Gene3D" id="2.170.130.10">
    <property type="entry name" value="TonB-dependent receptor, plug domain"/>
    <property type="match status" value="1"/>
</dbReference>
<gene>
    <name evidence="9" type="ORF">E4P47_07870</name>
</gene>
<dbReference type="EMBL" id="SPNC01000135">
    <property type="protein sequence ID" value="TFH94354.1"/>
    <property type="molecule type" value="Genomic_DNA"/>
</dbReference>
<comment type="subcellular location">
    <subcellularLocation>
        <location evidence="1 7">Cell outer membrane</location>
        <topology evidence="1 7">Multi-pass membrane protein</topology>
    </subcellularLocation>
</comment>
<dbReference type="Gene3D" id="2.60.40.1120">
    <property type="entry name" value="Carboxypeptidase-like, regulatory domain"/>
    <property type="match status" value="1"/>
</dbReference>
<evidence type="ECO:0000313" key="9">
    <source>
        <dbReference type="EMBL" id="TFH94354.1"/>
    </source>
</evidence>
<evidence type="ECO:0000256" key="5">
    <source>
        <dbReference type="ARBA" id="ARBA00023136"/>
    </source>
</evidence>